<dbReference type="SUPFAM" id="SSF52540">
    <property type="entry name" value="P-loop containing nucleoside triphosphate hydrolases"/>
    <property type="match status" value="1"/>
</dbReference>
<sequence length="127" mass="14452">MGDTGKIQHGGNDDDGKLVRREVQLGDESEEERLEFGELHTKRPTAYIIHTKGGQKIRLIDTPGIGDKDGGVKEDYKNFQNIVNFISRLSELHVICILLRSNDTCIKAQFHYTSMNFSRTCTKMPQR</sequence>
<dbReference type="InterPro" id="IPR027417">
    <property type="entry name" value="P-loop_NTPase"/>
</dbReference>
<protein>
    <submittedName>
        <fullName evidence="2">AIG1-type G domain-containing protein</fullName>
    </submittedName>
</protein>
<dbReference type="AlphaFoldDB" id="A0A183C5A1"/>
<reference evidence="1" key="2">
    <citation type="submission" date="2014-05" db="EMBL/GenBank/DDBJ databases">
        <title>The genome and life-stage specific transcriptomes of Globodera pallida elucidate key aspects of plant parasitism by a cyst nematode.</title>
        <authorList>
            <person name="Cotton J.A."/>
            <person name="Lilley C.J."/>
            <person name="Jones L.M."/>
            <person name="Kikuchi T."/>
            <person name="Reid A.J."/>
            <person name="Thorpe P."/>
            <person name="Tsai I.J."/>
            <person name="Beasley H."/>
            <person name="Blok V."/>
            <person name="Cock P.J.A."/>
            <person name="Van den Akker S.E."/>
            <person name="Holroyd N."/>
            <person name="Hunt M."/>
            <person name="Mantelin S."/>
            <person name="Naghra H."/>
            <person name="Pain A."/>
            <person name="Palomares-Rius J.E."/>
            <person name="Zarowiecki M."/>
            <person name="Berriman M."/>
            <person name="Jones J.T."/>
            <person name="Urwin P.E."/>
        </authorList>
    </citation>
    <scope>NUCLEOTIDE SEQUENCE [LARGE SCALE GENOMIC DNA]</scope>
    <source>
        <strain evidence="1">Lindley</strain>
    </source>
</reference>
<dbReference type="PANTHER" id="PTHR32046:SF11">
    <property type="entry name" value="IMMUNE-ASSOCIATED NUCLEOTIDE-BINDING PROTEIN 10-LIKE"/>
    <property type="match status" value="1"/>
</dbReference>
<organism evidence="1 2">
    <name type="scientific">Globodera pallida</name>
    <name type="common">Potato cyst nematode worm</name>
    <name type="synonym">Heterodera pallida</name>
    <dbReference type="NCBI Taxonomy" id="36090"/>
    <lineage>
        <taxon>Eukaryota</taxon>
        <taxon>Metazoa</taxon>
        <taxon>Ecdysozoa</taxon>
        <taxon>Nematoda</taxon>
        <taxon>Chromadorea</taxon>
        <taxon>Rhabditida</taxon>
        <taxon>Tylenchina</taxon>
        <taxon>Tylenchomorpha</taxon>
        <taxon>Tylenchoidea</taxon>
        <taxon>Heteroderidae</taxon>
        <taxon>Heteroderinae</taxon>
        <taxon>Globodera</taxon>
    </lineage>
</organism>
<name>A0A183C5A1_GLOPA</name>
<evidence type="ECO:0000313" key="1">
    <source>
        <dbReference type="Proteomes" id="UP000050741"/>
    </source>
</evidence>
<keyword evidence="1" id="KW-1185">Reference proteome</keyword>
<reference evidence="1" key="1">
    <citation type="submission" date="2013-12" db="EMBL/GenBank/DDBJ databases">
        <authorList>
            <person name="Aslett M."/>
        </authorList>
    </citation>
    <scope>NUCLEOTIDE SEQUENCE [LARGE SCALE GENOMIC DNA]</scope>
    <source>
        <strain evidence="1">Lindley</strain>
    </source>
</reference>
<dbReference type="WBParaSite" id="GPLIN_000804600">
    <property type="protein sequence ID" value="GPLIN_000804600"/>
    <property type="gene ID" value="GPLIN_000804600"/>
</dbReference>
<evidence type="ECO:0000313" key="2">
    <source>
        <dbReference type="WBParaSite" id="GPLIN_000804600"/>
    </source>
</evidence>
<accession>A0A183C5A1</accession>
<dbReference type="PANTHER" id="PTHR32046">
    <property type="entry name" value="G DOMAIN-CONTAINING PROTEIN"/>
    <property type="match status" value="1"/>
</dbReference>
<reference evidence="2" key="3">
    <citation type="submission" date="2016-06" db="UniProtKB">
        <authorList>
            <consortium name="WormBaseParasite"/>
        </authorList>
    </citation>
    <scope>IDENTIFICATION</scope>
</reference>
<dbReference type="Gene3D" id="3.40.50.300">
    <property type="entry name" value="P-loop containing nucleotide triphosphate hydrolases"/>
    <property type="match status" value="1"/>
</dbReference>
<dbReference type="Proteomes" id="UP000050741">
    <property type="component" value="Unassembled WGS sequence"/>
</dbReference>
<proteinExistence type="predicted"/>